<evidence type="ECO:0000313" key="1">
    <source>
        <dbReference type="EnsemblMetazoa" id="SMAR014875-PA"/>
    </source>
</evidence>
<dbReference type="Proteomes" id="UP000014500">
    <property type="component" value="Unassembled WGS sequence"/>
</dbReference>
<dbReference type="AlphaFoldDB" id="T1JLZ5"/>
<keyword evidence="2" id="KW-1185">Reference proteome</keyword>
<name>T1JLZ5_STRMM</name>
<reference evidence="2" key="1">
    <citation type="submission" date="2011-05" db="EMBL/GenBank/DDBJ databases">
        <authorList>
            <person name="Richards S.R."/>
            <person name="Qu J."/>
            <person name="Jiang H."/>
            <person name="Jhangiani S.N."/>
            <person name="Agravi P."/>
            <person name="Goodspeed R."/>
            <person name="Gross S."/>
            <person name="Mandapat C."/>
            <person name="Jackson L."/>
            <person name="Mathew T."/>
            <person name="Pu L."/>
            <person name="Thornton R."/>
            <person name="Saada N."/>
            <person name="Wilczek-Boney K.B."/>
            <person name="Lee S."/>
            <person name="Kovar C."/>
            <person name="Wu Y."/>
            <person name="Scherer S.E."/>
            <person name="Worley K.C."/>
            <person name="Muzny D.M."/>
            <person name="Gibbs R."/>
        </authorList>
    </citation>
    <scope>NUCLEOTIDE SEQUENCE</scope>
    <source>
        <strain evidence="2">Brora</strain>
    </source>
</reference>
<organism evidence="1 2">
    <name type="scientific">Strigamia maritima</name>
    <name type="common">European centipede</name>
    <name type="synonym">Geophilus maritimus</name>
    <dbReference type="NCBI Taxonomy" id="126957"/>
    <lineage>
        <taxon>Eukaryota</taxon>
        <taxon>Metazoa</taxon>
        <taxon>Ecdysozoa</taxon>
        <taxon>Arthropoda</taxon>
        <taxon>Myriapoda</taxon>
        <taxon>Chilopoda</taxon>
        <taxon>Pleurostigmophora</taxon>
        <taxon>Geophilomorpha</taxon>
        <taxon>Linotaeniidae</taxon>
        <taxon>Strigamia</taxon>
    </lineage>
</organism>
<sequence length="79" mass="8847">MQSSKHFHSSQRSQATNELLNDFSNVWKSVDKLKAGLARAEKQLVKAGSQDLEASSNISELTNDMLKTNKKPTRKVCKI</sequence>
<proteinExistence type="predicted"/>
<dbReference type="HOGENOM" id="CLU_2612935_0_0_1"/>
<protein>
    <submittedName>
        <fullName evidence="1">Uncharacterized protein</fullName>
    </submittedName>
</protein>
<accession>T1JLZ5</accession>
<reference evidence="1" key="2">
    <citation type="submission" date="2015-02" db="UniProtKB">
        <authorList>
            <consortium name="EnsemblMetazoa"/>
        </authorList>
    </citation>
    <scope>IDENTIFICATION</scope>
</reference>
<dbReference type="EMBL" id="JH431703">
    <property type="status" value="NOT_ANNOTATED_CDS"/>
    <property type="molecule type" value="Genomic_DNA"/>
</dbReference>
<dbReference type="EnsemblMetazoa" id="SMAR014875-RA">
    <property type="protein sequence ID" value="SMAR014875-PA"/>
    <property type="gene ID" value="SMAR014875"/>
</dbReference>
<evidence type="ECO:0000313" key="2">
    <source>
        <dbReference type="Proteomes" id="UP000014500"/>
    </source>
</evidence>